<reference evidence="4 5" key="1">
    <citation type="submission" date="2019-07" db="EMBL/GenBank/DDBJ databases">
        <title>Genomics analysis of Aphanomyces spp. identifies a new class of oomycete effector associated with host adaptation.</title>
        <authorList>
            <person name="Gaulin E."/>
        </authorList>
    </citation>
    <scope>NUCLEOTIDE SEQUENCE [LARGE SCALE GENOMIC DNA]</scope>
    <source>
        <strain evidence="4 5">ATCC 201684</strain>
    </source>
</reference>
<dbReference type="SMART" id="SM01119">
    <property type="entry name" value="D-ser_dehydrat"/>
    <property type="match status" value="1"/>
</dbReference>
<keyword evidence="5" id="KW-1185">Reference proteome</keyword>
<dbReference type="Pfam" id="PF01168">
    <property type="entry name" value="Ala_racemase_N"/>
    <property type="match status" value="1"/>
</dbReference>
<gene>
    <name evidence="4" type="ORF">Ae201684_003774</name>
</gene>
<comment type="similarity">
    <text evidence="1">Belongs to the DSD1 family.</text>
</comment>
<dbReference type="VEuPathDB" id="FungiDB:AeMF1_000229"/>
<evidence type="ECO:0000256" key="2">
    <source>
        <dbReference type="ARBA" id="ARBA00023239"/>
    </source>
</evidence>
<dbReference type="AlphaFoldDB" id="A0A6G0XKP0"/>
<evidence type="ECO:0000259" key="3">
    <source>
        <dbReference type="SMART" id="SM01119"/>
    </source>
</evidence>
<dbReference type="GO" id="GO:0008721">
    <property type="term" value="F:D-serine ammonia-lyase activity"/>
    <property type="evidence" value="ECO:0007669"/>
    <property type="project" value="TreeGrafter"/>
</dbReference>
<dbReference type="Gene3D" id="2.40.37.20">
    <property type="entry name" value="D-serine dehydratase-like domain"/>
    <property type="match status" value="1"/>
</dbReference>
<dbReference type="InterPro" id="IPR029066">
    <property type="entry name" value="PLP-binding_barrel"/>
</dbReference>
<comment type="caution">
    <text evidence="4">The sequence shown here is derived from an EMBL/GenBank/DDBJ whole genome shotgun (WGS) entry which is preliminary data.</text>
</comment>
<dbReference type="EMBL" id="VJMJ01000042">
    <property type="protein sequence ID" value="KAF0740884.1"/>
    <property type="molecule type" value="Genomic_DNA"/>
</dbReference>
<protein>
    <recommendedName>
        <fullName evidence="3">D-serine dehydratase-like domain-containing protein</fullName>
    </recommendedName>
</protein>
<evidence type="ECO:0000256" key="1">
    <source>
        <dbReference type="ARBA" id="ARBA00005323"/>
    </source>
</evidence>
<dbReference type="InterPro" id="IPR051466">
    <property type="entry name" value="D-amino_acid_metab_enzyme"/>
</dbReference>
<keyword evidence="2" id="KW-0456">Lyase</keyword>
<name>A0A6G0XKP0_9STRA</name>
<accession>A0A6G0XKP0</accession>
<evidence type="ECO:0000313" key="4">
    <source>
        <dbReference type="EMBL" id="KAF0740884.1"/>
    </source>
</evidence>
<evidence type="ECO:0000313" key="5">
    <source>
        <dbReference type="Proteomes" id="UP000481153"/>
    </source>
</evidence>
<dbReference type="InterPro" id="IPR042208">
    <property type="entry name" value="D-ser_dehydrat-like_sf"/>
</dbReference>
<sequence length="406" mass="44445">MTSWIDTPAVVVDEARLQRNIELMQERATRHQVNLRPHAKTHKSVEIANRVLAAGAVGLTVSKPLEARKFMEAGFKDITLAYPVVVPQKLDLTLECALAYQVTFNLTVDSVYGAKVAAESAAKLDHVLNVLIHIDVGYHRVGLENDPRLRELVQFIQQSPSLKLIGILSHAGHSYGAKSREECIEIAETERLIMLRVKATIEALGSPISVVSLGSTPTELCRENYEGITEVRLSKWIVDLPKLRPGNYIFQDRTPVRTGVSTVQNVSLTVVATVVSSNAKHFIIDAGSKVLSADTVRGSGDFGGACYGLVFREEDFDQVTMEPTTNEWVNPSTGQPSLCFEIKKLSEEHGWVAHAPNAGPSASPQIGDRVVILVNHSCPTVNLANALFLKGDTLRHIQLISRGCCQ</sequence>
<dbReference type="InterPro" id="IPR026956">
    <property type="entry name" value="D-ser_dehydrat-like_dom"/>
</dbReference>
<dbReference type="GO" id="GO:0036088">
    <property type="term" value="P:D-serine catabolic process"/>
    <property type="evidence" value="ECO:0007669"/>
    <property type="project" value="TreeGrafter"/>
</dbReference>
<dbReference type="PANTHER" id="PTHR28004">
    <property type="entry name" value="ZGC:162816-RELATED"/>
    <property type="match status" value="1"/>
</dbReference>
<dbReference type="PANTHER" id="PTHR28004:SF2">
    <property type="entry name" value="D-SERINE DEHYDRATASE"/>
    <property type="match status" value="1"/>
</dbReference>
<dbReference type="Pfam" id="PF14031">
    <property type="entry name" value="D-ser_dehydrat"/>
    <property type="match status" value="1"/>
</dbReference>
<dbReference type="Proteomes" id="UP000481153">
    <property type="component" value="Unassembled WGS sequence"/>
</dbReference>
<dbReference type="Gene3D" id="3.20.20.10">
    <property type="entry name" value="Alanine racemase"/>
    <property type="match status" value="1"/>
</dbReference>
<feature type="domain" description="D-serine dehydratase-like" evidence="3">
    <location>
        <begin position="267"/>
        <end position="391"/>
    </location>
</feature>
<proteinExistence type="inferred from homology"/>
<dbReference type="SUPFAM" id="SSF51419">
    <property type="entry name" value="PLP-binding barrel"/>
    <property type="match status" value="1"/>
</dbReference>
<dbReference type="InterPro" id="IPR001608">
    <property type="entry name" value="Ala_racemase_N"/>
</dbReference>
<organism evidence="4 5">
    <name type="scientific">Aphanomyces euteiches</name>
    <dbReference type="NCBI Taxonomy" id="100861"/>
    <lineage>
        <taxon>Eukaryota</taxon>
        <taxon>Sar</taxon>
        <taxon>Stramenopiles</taxon>
        <taxon>Oomycota</taxon>
        <taxon>Saprolegniomycetes</taxon>
        <taxon>Saprolegniales</taxon>
        <taxon>Verrucalvaceae</taxon>
        <taxon>Aphanomyces</taxon>
    </lineage>
</organism>